<dbReference type="AlphaFoldDB" id="A0A4C1TIU4"/>
<dbReference type="Pfam" id="PF16087">
    <property type="entry name" value="DUF4817"/>
    <property type="match status" value="1"/>
</dbReference>
<evidence type="ECO:0000313" key="4">
    <source>
        <dbReference type="Proteomes" id="UP000299102"/>
    </source>
</evidence>
<evidence type="ECO:0000256" key="1">
    <source>
        <dbReference type="SAM" id="MobiDB-lite"/>
    </source>
</evidence>
<name>A0A4C1TIU4_EUMVA</name>
<dbReference type="InterPro" id="IPR032135">
    <property type="entry name" value="DUF4817"/>
</dbReference>
<dbReference type="EMBL" id="BGZK01000064">
    <property type="protein sequence ID" value="GBP14469.1"/>
    <property type="molecule type" value="Genomic_DNA"/>
</dbReference>
<gene>
    <name evidence="3" type="ORF">EVAR_7751_1</name>
</gene>
<protein>
    <recommendedName>
        <fullName evidence="2">DUF4817 domain-containing protein</fullName>
    </recommendedName>
</protein>
<sequence>MESAVPPALQHRVHLHPSARAAGRAARVGLCTLSVRAVIVFAHEYGEMIMCYSEARANVREEFRIYVERYPDRRHPSDSRGDRRPTTRCAARPRDLKMVAIYCVGESIPQSIVEMTISGPRLSVCPTTYLTDTFMPLIAAEIVWLYDPKIRSPAGGARRPHGGEHNTQPPIHISRNTSGIFVNSSAAADATTPKNRGSSAHRRERSQCRVTTTAFYSEPFPWKNIPPPHKAFFT</sequence>
<evidence type="ECO:0000313" key="3">
    <source>
        <dbReference type="EMBL" id="GBP14469.1"/>
    </source>
</evidence>
<feature type="region of interest" description="Disordered" evidence="1">
    <location>
        <begin position="154"/>
        <end position="206"/>
    </location>
</feature>
<accession>A0A4C1TIU4</accession>
<reference evidence="3 4" key="1">
    <citation type="journal article" date="2019" name="Commun. Biol.">
        <title>The bagworm genome reveals a unique fibroin gene that provides high tensile strength.</title>
        <authorList>
            <person name="Kono N."/>
            <person name="Nakamura H."/>
            <person name="Ohtoshi R."/>
            <person name="Tomita M."/>
            <person name="Numata K."/>
            <person name="Arakawa K."/>
        </authorList>
    </citation>
    <scope>NUCLEOTIDE SEQUENCE [LARGE SCALE GENOMIC DNA]</scope>
</reference>
<organism evidence="3 4">
    <name type="scientific">Eumeta variegata</name>
    <name type="common">Bagworm moth</name>
    <name type="synonym">Eumeta japonica</name>
    <dbReference type="NCBI Taxonomy" id="151549"/>
    <lineage>
        <taxon>Eukaryota</taxon>
        <taxon>Metazoa</taxon>
        <taxon>Ecdysozoa</taxon>
        <taxon>Arthropoda</taxon>
        <taxon>Hexapoda</taxon>
        <taxon>Insecta</taxon>
        <taxon>Pterygota</taxon>
        <taxon>Neoptera</taxon>
        <taxon>Endopterygota</taxon>
        <taxon>Lepidoptera</taxon>
        <taxon>Glossata</taxon>
        <taxon>Ditrysia</taxon>
        <taxon>Tineoidea</taxon>
        <taxon>Psychidae</taxon>
        <taxon>Oiketicinae</taxon>
        <taxon>Eumeta</taxon>
    </lineage>
</organism>
<dbReference type="OrthoDB" id="9971063at2759"/>
<feature type="compositionally biased region" description="Polar residues" evidence="1">
    <location>
        <begin position="165"/>
        <end position="198"/>
    </location>
</feature>
<feature type="domain" description="DUF4817" evidence="2">
    <location>
        <begin position="43"/>
        <end position="79"/>
    </location>
</feature>
<comment type="caution">
    <text evidence="3">The sequence shown here is derived from an EMBL/GenBank/DDBJ whole genome shotgun (WGS) entry which is preliminary data.</text>
</comment>
<keyword evidence="4" id="KW-1185">Reference proteome</keyword>
<dbReference type="Proteomes" id="UP000299102">
    <property type="component" value="Unassembled WGS sequence"/>
</dbReference>
<evidence type="ECO:0000259" key="2">
    <source>
        <dbReference type="Pfam" id="PF16087"/>
    </source>
</evidence>
<proteinExistence type="predicted"/>